<dbReference type="EMBL" id="JBDFQZ010000009">
    <property type="protein sequence ID" value="KAK9692035.1"/>
    <property type="molecule type" value="Genomic_DNA"/>
</dbReference>
<feature type="compositionally biased region" description="Basic and acidic residues" evidence="1">
    <location>
        <begin position="96"/>
        <end position="105"/>
    </location>
</feature>
<dbReference type="PANTHER" id="PTHR33699:SF3">
    <property type="entry name" value="OS06G0347300 PROTEIN"/>
    <property type="match status" value="1"/>
</dbReference>
<dbReference type="Proteomes" id="UP001443914">
    <property type="component" value="Unassembled WGS sequence"/>
</dbReference>
<accession>A0AAW1IQC5</accession>
<evidence type="ECO:0000256" key="1">
    <source>
        <dbReference type="SAM" id="MobiDB-lite"/>
    </source>
</evidence>
<keyword evidence="3" id="KW-1185">Reference proteome</keyword>
<sequence length="174" mass="20289">MDEWRKMRGGQIPAFGNWEHVDEMPITQYFECARQAGLIRYSSSSGECACDRSSDYNYNYNYNDVAVAPPDLYSVHYVKPLTVPRSSQRKKREKRREKEEKEGSRKQGGGKVYDVRVREKKEEYQYDAVLELGAQTCRPPKAVDEDLYHIPPELLKRKRRLGFFSRCLVPPCAV</sequence>
<reference evidence="2" key="1">
    <citation type="submission" date="2024-03" db="EMBL/GenBank/DDBJ databases">
        <title>WGS assembly of Saponaria officinalis var. Norfolk2.</title>
        <authorList>
            <person name="Jenkins J."/>
            <person name="Shu S."/>
            <person name="Grimwood J."/>
            <person name="Barry K."/>
            <person name="Goodstein D."/>
            <person name="Schmutz J."/>
            <person name="Leebens-Mack J."/>
            <person name="Osbourn A."/>
        </authorList>
    </citation>
    <scope>NUCLEOTIDE SEQUENCE [LARGE SCALE GENOMIC DNA]</scope>
    <source>
        <strain evidence="2">JIC</strain>
    </source>
</reference>
<gene>
    <name evidence="2" type="ORF">RND81_09G237000</name>
</gene>
<comment type="caution">
    <text evidence="2">The sequence shown here is derived from an EMBL/GenBank/DDBJ whole genome shotgun (WGS) entry which is preliminary data.</text>
</comment>
<protein>
    <submittedName>
        <fullName evidence="2">Uncharacterized protein</fullName>
    </submittedName>
</protein>
<proteinExistence type="predicted"/>
<feature type="region of interest" description="Disordered" evidence="1">
    <location>
        <begin position="83"/>
        <end position="112"/>
    </location>
</feature>
<name>A0AAW1IQC5_SAPOF</name>
<organism evidence="2 3">
    <name type="scientific">Saponaria officinalis</name>
    <name type="common">Common soapwort</name>
    <name type="synonym">Lychnis saponaria</name>
    <dbReference type="NCBI Taxonomy" id="3572"/>
    <lineage>
        <taxon>Eukaryota</taxon>
        <taxon>Viridiplantae</taxon>
        <taxon>Streptophyta</taxon>
        <taxon>Embryophyta</taxon>
        <taxon>Tracheophyta</taxon>
        <taxon>Spermatophyta</taxon>
        <taxon>Magnoliopsida</taxon>
        <taxon>eudicotyledons</taxon>
        <taxon>Gunneridae</taxon>
        <taxon>Pentapetalae</taxon>
        <taxon>Caryophyllales</taxon>
        <taxon>Caryophyllaceae</taxon>
        <taxon>Caryophylleae</taxon>
        <taxon>Saponaria</taxon>
    </lineage>
</organism>
<dbReference type="PANTHER" id="PTHR33699">
    <property type="entry name" value="EXPRESSED PROTEIN"/>
    <property type="match status" value="1"/>
</dbReference>
<evidence type="ECO:0000313" key="3">
    <source>
        <dbReference type="Proteomes" id="UP001443914"/>
    </source>
</evidence>
<evidence type="ECO:0000313" key="2">
    <source>
        <dbReference type="EMBL" id="KAK9692035.1"/>
    </source>
</evidence>
<dbReference type="AlphaFoldDB" id="A0AAW1IQC5"/>